<feature type="domain" description="Peptidase M16C associated" evidence="1">
    <location>
        <begin position="483"/>
        <end position="730"/>
    </location>
</feature>
<evidence type="ECO:0000259" key="1">
    <source>
        <dbReference type="SMART" id="SM01264"/>
    </source>
</evidence>
<dbReference type="InterPro" id="IPR011765">
    <property type="entry name" value="Pept_M16_N"/>
</dbReference>
<evidence type="ECO:0000313" key="3">
    <source>
        <dbReference type="Proteomes" id="UP000253975"/>
    </source>
</evidence>
<dbReference type="SUPFAM" id="SSF63411">
    <property type="entry name" value="LuxS/MPP-like metallohydrolase"/>
    <property type="match status" value="4"/>
</dbReference>
<gene>
    <name evidence="2" type="ORF">C1881_09460</name>
</gene>
<dbReference type="GO" id="GO:0016485">
    <property type="term" value="P:protein processing"/>
    <property type="evidence" value="ECO:0007669"/>
    <property type="project" value="TreeGrafter"/>
</dbReference>
<accession>A0A369LA21</accession>
<dbReference type="RefSeq" id="WP_114616272.1">
    <property type="nucleotide sequence ID" value="NZ_PPTO01000019.1"/>
</dbReference>
<dbReference type="EMBL" id="PPTO01000019">
    <property type="protein sequence ID" value="RDB55517.1"/>
    <property type="molecule type" value="Genomic_DNA"/>
</dbReference>
<dbReference type="GO" id="GO:0046872">
    <property type="term" value="F:metal ion binding"/>
    <property type="evidence" value="ECO:0007669"/>
    <property type="project" value="InterPro"/>
</dbReference>
<dbReference type="PANTHER" id="PTHR43016">
    <property type="entry name" value="PRESEQUENCE PROTEASE"/>
    <property type="match status" value="1"/>
</dbReference>
<dbReference type="InterPro" id="IPR013578">
    <property type="entry name" value="Peptidase_M16C_assoc"/>
</dbReference>
<organism evidence="2 3">
    <name type="scientific">Slackia isoflavoniconvertens</name>
    <dbReference type="NCBI Taxonomy" id="572010"/>
    <lineage>
        <taxon>Bacteria</taxon>
        <taxon>Bacillati</taxon>
        <taxon>Actinomycetota</taxon>
        <taxon>Coriobacteriia</taxon>
        <taxon>Eggerthellales</taxon>
        <taxon>Eggerthellaceae</taxon>
        <taxon>Slackia</taxon>
    </lineage>
</organism>
<protein>
    <submittedName>
        <fullName evidence="2">Peptidase M16</fullName>
    </submittedName>
</protein>
<dbReference type="GO" id="GO:0004222">
    <property type="term" value="F:metalloendopeptidase activity"/>
    <property type="evidence" value="ECO:0007669"/>
    <property type="project" value="TreeGrafter"/>
</dbReference>
<dbReference type="Pfam" id="PF22516">
    <property type="entry name" value="PreP_C"/>
    <property type="match status" value="1"/>
</dbReference>
<dbReference type="SMART" id="SM01264">
    <property type="entry name" value="M16C_associated"/>
    <property type="match status" value="1"/>
</dbReference>
<dbReference type="AlphaFoldDB" id="A0A369LA21"/>
<dbReference type="Pfam" id="PF05193">
    <property type="entry name" value="Peptidase_M16_C"/>
    <property type="match status" value="1"/>
</dbReference>
<dbReference type="Gene3D" id="3.30.830.10">
    <property type="entry name" value="Metalloenzyme, LuxS/M16 peptidase-like"/>
    <property type="match status" value="4"/>
</dbReference>
<proteinExistence type="predicted"/>
<dbReference type="InterPro" id="IPR055130">
    <property type="entry name" value="PreP_C"/>
</dbReference>
<dbReference type="Pfam" id="PF00675">
    <property type="entry name" value="Peptidase_M16"/>
    <property type="match status" value="1"/>
</dbReference>
<evidence type="ECO:0000313" key="2">
    <source>
        <dbReference type="EMBL" id="RDB55517.1"/>
    </source>
</evidence>
<dbReference type="PANTHER" id="PTHR43016:SF13">
    <property type="entry name" value="PRESEQUENCE PROTEASE, MITOCHONDRIAL"/>
    <property type="match status" value="1"/>
</dbReference>
<name>A0A369LA21_9ACTN</name>
<dbReference type="Pfam" id="PF08367">
    <property type="entry name" value="M16C_assoc"/>
    <property type="match status" value="1"/>
</dbReference>
<dbReference type="InterPro" id="IPR007863">
    <property type="entry name" value="Peptidase_M16_C"/>
</dbReference>
<sequence>MAEQSQGARALFFDESLVEEVAAVNGFAVESVEPLCEIDGDAIVMRHGKSGARLLFLHNADENKAFSISFKTPPVDDTGVFHILEHSVLCGSDKFPVKEPFVNLLKTSMQTFLNALTFPDKTMYPVASTNDQDLENLADVYMDAVLHPAIYRKRAVFEQEGWHYELDDANAEAGTPERLRYNGVVFNEMKGALSDPESVLYRGMNTELFPDTCYAFESGGHPRAIPQLTYESYLDTHARHYRLDNSYIVLYGDIDAERMLRFLDRRYLSADDCAPRTPAEPNPMGECKPSVSLDAVVPMATAPENACVGLGYTIGDARDFERVLAADVLMDALMGGNESPIKRAVLDAGIGGDATAFLMDSQAMPVALFELKGAKPGAKQRFMEIVEGEAARLVADGIPRDLLEASLAQLSFELRERDRGMADGVVLAMNALSGWLYDDALATTYLRYEDALAHMREGLDGRYYEDVLESLIVKSNHKALLEVKPVEAEDDSEEERELAEKLAGLDEAAKQAIRDDVAELRAMQEAPDSPEALATLPRLGTSDIGTAKPDPAAVLDAACPLPCLRHELPSRHINYLYLYFDANAVAFDDVPYVTVLCMLLNKLDTANHSAAELDVFMRQHLGSMRFFPDTYVSASDPDKVSLRVTLSASALAEEAAQLSAIPREVWETTKFDAKQKILDVLVQRRIGMEQTFANEGHTSATNRLSASYFRAGVLRQKLAGVDFYLFLKDLIDNYDERFDALAAKLEEVRATVFGGPALASFTGSAEECDAFWAAAGDMGLVRDERAAAGEAFGAGCGCELAIPKPAPRNEAFIVPCDVSYSAKGAPTLDVVEHSGLWSVIANALSFDYLWNEVRVKGGAYGVGFRRGEEGFARFYSYRDPGVDGTLARFDAAADWLAAFEPDEAEMEGYIVATVAAHDAPAKPRAIARREDGAFLCGRAADWREKLRDEKLAATPAAIRSCAPVLRKVADRGNVCVFGNEDIIRAAKQPLEVTKLF</sequence>
<dbReference type="Proteomes" id="UP000253975">
    <property type="component" value="Unassembled WGS sequence"/>
</dbReference>
<reference evidence="2 3" key="1">
    <citation type="journal article" date="2018" name="Elife">
        <title>Discovery and characterization of a prevalent human gut bacterial enzyme sufficient for the inactivation of a family of plant toxins.</title>
        <authorList>
            <person name="Koppel N."/>
            <person name="Bisanz J.E."/>
            <person name="Pandelia M.E."/>
            <person name="Turnbaugh P.J."/>
            <person name="Balskus E.P."/>
        </authorList>
    </citation>
    <scope>NUCLEOTIDE SEQUENCE [LARGE SCALE GENOMIC DNA]</scope>
    <source>
        <strain evidence="2 3">OB21 GAM31</strain>
    </source>
</reference>
<comment type="caution">
    <text evidence="2">The sequence shown here is derived from an EMBL/GenBank/DDBJ whole genome shotgun (WGS) entry which is preliminary data.</text>
</comment>
<dbReference type="InterPro" id="IPR011249">
    <property type="entry name" value="Metalloenz_LuxS/M16"/>
</dbReference>